<gene>
    <name evidence="3" type="ORF">GCM10007116_13770</name>
    <name evidence="2" type="ORF">HS1genome_0778</name>
</gene>
<dbReference type="KEGG" id="sacd:HS1genome_0778"/>
<proteinExistence type="predicted"/>
<keyword evidence="1" id="KW-0812">Transmembrane</keyword>
<accession>A0A348B2I7</accession>
<evidence type="ECO:0000256" key="1">
    <source>
        <dbReference type="SAM" id="Phobius"/>
    </source>
</evidence>
<dbReference type="EMBL" id="BMQS01000011">
    <property type="protein sequence ID" value="GGT97466.1"/>
    <property type="molecule type" value="Genomic_DNA"/>
</dbReference>
<feature type="transmembrane region" description="Helical" evidence="1">
    <location>
        <begin position="234"/>
        <end position="253"/>
    </location>
</feature>
<dbReference type="Proteomes" id="UP000276741">
    <property type="component" value="Chromosome"/>
</dbReference>
<dbReference type="AlphaFoldDB" id="A0A348B2I7"/>
<keyword evidence="1" id="KW-1133">Transmembrane helix</keyword>
<protein>
    <submittedName>
        <fullName evidence="2">Uncharacterized protein</fullName>
    </submittedName>
</protein>
<dbReference type="RefSeq" id="WP_126449713.1">
    <property type="nucleotide sequence ID" value="NZ_AP018553.1"/>
</dbReference>
<dbReference type="GeneID" id="38666283"/>
<reference evidence="3" key="1">
    <citation type="journal article" date="2014" name="Int. J. Syst. Evol. Microbiol.">
        <title>Complete genome sequence of Corynebacterium casei LMG S-19264T (=DSM 44701T), isolated from a smear-ripened cheese.</title>
        <authorList>
            <consortium name="US DOE Joint Genome Institute (JGI-PGF)"/>
            <person name="Walter F."/>
            <person name="Albersmeier A."/>
            <person name="Kalinowski J."/>
            <person name="Ruckert C."/>
        </authorList>
    </citation>
    <scope>NUCLEOTIDE SEQUENCE</scope>
    <source>
        <strain evidence="3">JCM 31740</strain>
    </source>
</reference>
<reference evidence="3" key="4">
    <citation type="submission" date="2020-09" db="EMBL/GenBank/DDBJ databases">
        <authorList>
            <person name="Sun Q."/>
            <person name="Ohkuma M."/>
        </authorList>
    </citation>
    <scope>NUCLEOTIDE SEQUENCE</scope>
    <source>
        <strain evidence="3">JCM 31740</strain>
    </source>
</reference>
<dbReference type="EMBL" id="AP018553">
    <property type="protein sequence ID" value="BBD72389.1"/>
    <property type="molecule type" value="Genomic_DNA"/>
</dbReference>
<keyword evidence="1" id="KW-0472">Membrane</keyword>
<evidence type="ECO:0000313" key="4">
    <source>
        <dbReference type="Proteomes" id="UP000276741"/>
    </source>
</evidence>
<keyword evidence="4" id="KW-1185">Reference proteome</keyword>
<name>A0A348B2I7_9CREN</name>
<reference evidence="2" key="3">
    <citation type="journal article" date="2019" name="BMC Res. Notes">
        <title>Complete genome sequence of the Sulfodiicoccus acidiphilus strain HS-1T, the first crenarchaeon that lacks polB3, isolated from an acidic hot spring in Ohwaku-dani, Hakone, Japan.</title>
        <authorList>
            <person name="Sakai H.D."/>
            <person name="Kurosawa N."/>
        </authorList>
    </citation>
    <scope>NUCLEOTIDE SEQUENCE</scope>
    <source>
        <strain evidence="2">HS-1</strain>
    </source>
</reference>
<dbReference type="Proteomes" id="UP000616143">
    <property type="component" value="Unassembled WGS sequence"/>
</dbReference>
<evidence type="ECO:0000313" key="3">
    <source>
        <dbReference type="EMBL" id="GGT97466.1"/>
    </source>
</evidence>
<sequence length="257" mass="27852">MKYVALLLISLLLAPLALSSSSGTQYVIYSINFTSGDVNGTALLTIQTSPGHPFNNTFTLVGELNVFNSTTKIDYSTFYNANYSLIQQLLSSNLSTLLNKTIDVMRNGVLGNLTYNLSIRYGQGGVREVQVNGQSLKANLHNLSAYLHVYLNYNKSVFGTPVELSYSLEAGAKGYVEVLQDGLLYSAQLTGTSNSTHGADFMGAQFSDQGSVHTLSMEIRLVSTNLIGDPSPDYVIYIVPATVAVVVVGYILARKFM</sequence>
<organism evidence="2 4">
    <name type="scientific">Sulfodiicoccus acidiphilus</name>
    <dbReference type="NCBI Taxonomy" id="1670455"/>
    <lineage>
        <taxon>Archaea</taxon>
        <taxon>Thermoproteota</taxon>
        <taxon>Thermoprotei</taxon>
        <taxon>Sulfolobales</taxon>
        <taxon>Sulfolobaceae</taxon>
        <taxon>Sulfodiicoccus</taxon>
    </lineage>
</organism>
<evidence type="ECO:0000313" key="2">
    <source>
        <dbReference type="EMBL" id="BBD72389.1"/>
    </source>
</evidence>
<reference evidence="4" key="2">
    <citation type="submission" date="2018-04" db="EMBL/GenBank/DDBJ databases">
        <title>Complete genome sequence of Sulfodiicoccus acidiphilus strain HS-1.</title>
        <authorList>
            <person name="Sakai H.D."/>
            <person name="Kurosawa N."/>
        </authorList>
    </citation>
    <scope>NUCLEOTIDE SEQUENCE [LARGE SCALE GENOMIC DNA]</scope>
    <source>
        <strain evidence="4">HS-1</strain>
    </source>
</reference>